<feature type="transmembrane region" description="Helical" evidence="7">
    <location>
        <begin position="132"/>
        <end position="161"/>
    </location>
</feature>
<comment type="similarity">
    <text evidence="7">Belongs to the binding-protein-dependent transport system permease family.</text>
</comment>
<keyword evidence="4 7" id="KW-0812">Transmembrane</keyword>
<reference evidence="9 10" key="1">
    <citation type="submission" date="2018-09" db="EMBL/GenBank/DDBJ databases">
        <title>Marinorhizobium profundi gen. nov., sp. nov., isolated from a deep-sea sediment sample from the New Britain Trench and proposal of Marinorhizobiaceae fam. nov. in the order Rhizobiales of the class Alphaproteobacteria.</title>
        <authorList>
            <person name="Cao J."/>
        </authorList>
    </citation>
    <scope>NUCLEOTIDE SEQUENCE [LARGE SCALE GENOMIC DNA]</scope>
    <source>
        <strain evidence="9 10">WS11</strain>
    </source>
</reference>
<dbReference type="CDD" id="cd06261">
    <property type="entry name" value="TM_PBP2"/>
    <property type="match status" value="1"/>
</dbReference>
<dbReference type="RefSeq" id="WP_126008000.1">
    <property type="nucleotide sequence ID" value="NZ_CP032509.1"/>
</dbReference>
<keyword evidence="5 7" id="KW-1133">Transmembrane helix</keyword>
<evidence type="ECO:0000259" key="8">
    <source>
        <dbReference type="PROSITE" id="PS50928"/>
    </source>
</evidence>
<evidence type="ECO:0000256" key="7">
    <source>
        <dbReference type="RuleBase" id="RU363032"/>
    </source>
</evidence>
<evidence type="ECO:0000256" key="6">
    <source>
        <dbReference type="ARBA" id="ARBA00023136"/>
    </source>
</evidence>
<evidence type="ECO:0000256" key="1">
    <source>
        <dbReference type="ARBA" id="ARBA00004651"/>
    </source>
</evidence>
<name>A0A3S9B0X0_9HYPH</name>
<dbReference type="PANTHER" id="PTHR30043:SF1">
    <property type="entry name" value="ABC TRANSPORT SYSTEM PERMEASE PROTEIN P69"/>
    <property type="match status" value="1"/>
</dbReference>
<sequence>MVSAVAPAASRRWRRPPVFIKSRFWRIAIYGGFFAYLVLALWSIDLDWTRIVQGLDRGRRFIEGFLTPDFTSRWRDIRQGMVESITMTVCASVVGILISIPIGIGAARNIAPWPVHAVCRSIIAISRAFQEIIIAILFVAMFGFGPFAGFLTLSFATIGFISKLLADDIEEVDEAQAEAIRATGAGWWQIVNYAIQPQVMPRLIGLSLYRVDINFRESSVIGIVGAGGIGATLNTSMERYDYDTAGAILILIIIFVMLAEYGSSHIRKRVQ</sequence>
<dbReference type="KEGG" id="abaw:D5400_04340"/>
<evidence type="ECO:0000256" key="5">
    <source>
        <dbReference type="ARBA" id="ARBA00022989"/>
    </source>
</evidence>
<accession>A0A3S9B0X0</accession>
<keyword evidence="2 7" id="KW-0813">Transport</keyword>
<dbReference type="EMBL" id="CP032509">
    <property type="protein sequence ID" value="AZN70604.1"/>
    <property type="molecule type" value="Genomic_DNA"/>
</dbReference>
<feature type="transmembrane region" description="Helical" evidence="7">
    <location>
        <begin position="24"/>
        <end position="44"/>
    </location>
</feature>
<evidence type="ECO:0000313" key="10">
    <source>
        <dbReference type="Proteomes" id="UP000268192"/>
    </source>
</evidence>
<dbReference type="PROSITE" id="PS50928">
    <property type="entry name" value="ABC_TM1"/>
    <property type="match status" value="1"/>
</dbReference>
<dbReference type="InterPro" id="IPR005769">
    <property type="entry name" value="PhnE/PtxC"/>
</dbReference>
<protein>
    <submittedName>
        <fullName evidence="9">Phosphonate ABC transporter, permease protein PhnE</fullName>
    </submittedName>
</protein>
<evidence type="ECO:0000256" key="3">
    <source>
        <dbReference type="ARBA" id="ARBA00022475"/>
    </source>
</evidence>
<dbReference type="Pfam" id="PF00528">
    <property type="entry name" value="BPD_transp_1"/>
    <property type="match status" value="1"/>
</dbReference>
<dbReference type="AlphaFoldDB" id="A0A3S9B0X0"/>
<keyword evidence="3" id="KW-1003">Cell membrane</keyword>
<keyword evidence="10" id="KW-1185">Reference proteome</keyword>
<dbReference type="GO" id="GO:0015416">
    <property type="term" value="F:ABC-type phosphonate transporter activity"/>
    <property type="evidence" value="ECO:0007669"/>
    <property type="project" value="InterPro"/>
</dbReference>
<evidence type="ECO:0000256" key="2">
    <source>
        <dbReference type="ARBA" id="ARBA00022448"/>
    </source>
</evidence>
<proteinExistence type="inferred from homology"/>
<dbReference type="PANTHER" id="PTHR30043">
    <property type="entry name" value="PHOSPHONATES TRANSPORT SYSTEM PERMEASE PROTEIN"/>
    <property type="match status" value="1"/>
</dbReference>
<comment type="subcellular location">
    <subcellularLocation>
        <location evidence="1 7">Cell membrane</location>
        <topology evidence="1 7">Multi-pass membrane protein</topology>
    </subcellularLocation>
</comment>
<dbReference type="NCBIfam" id="TIGR01097">
    <property type="entry name" value="PhnE"/>
    <property type="match status" value="1"/>
</dbReference>
<dbReference type="InterPro" id="IPR035906">
    <property type="entry name" value="MetI-like_sf"/>
</dbReference>
<dbReference type="OrthoDB" id="8557224at2"/>
<feature type="transmembrane region" description="Helical" evidence="7">
    <location>
        <begin position="85"/>
        <end position="111"/>
    </location>
</feature>
<dbReference type="InterPro" id="IPR000515">
    <property type="entry name" value="MetI-like"/>
</dbReference>
<evidence type="ECO:0000256" key="4">
    <source>
        <dbReference type="ARBA" id="ARBA00022692"/>
    </source>
</evidence>
<gene>
    <name evidence="9" type="primary">phnE</name>
    <name evidence="9" type="ORF">D5400_04340</name>
</gene>
<feature type="transmembrane region" description="Helical" evidence="7">
    <location>
        <begin position="244"/>
        <end position="262"/>
    </location>
</feature>
<keyword evidence="6 7" id="KW-0472">Membrane</keyword>
<dbReference type="GO" id="GO:0005886">
    <property type="term" value="C:plasma membrane"/>
    <property type="evidence" value="ECO:0007669"/>
    <property type="project" value="UniProtKB-SubCell"/>
</dbReference>
<organism evidence="9 10">
    <name type="scientific">Georhizobium profundi</name>
    <dbReference type="NCBI Taxonomy" id="2341112"/>
    <lineage>
        <taxon>Bacteria</taxon>
        <taxon>Pseudomonadati</taxon>
        <taxon>Pseudomonadota</taxon>
        <taxon>Alphaproteobacteria</taxon>
        <taxon>Hyphomicrobiales</taxon>
        <taxon>Rhizobiaceae</taxon>
        <taxon>Georhizobium</taxon>
    </lineage>
</organism>
<feature type="domain" description="ABC transmembrane type-1" evidence="8">
    <location>
        <begin position="81"/>
        <end position="263"/>
    </location>
</feature>
<evidence type="ECO:0000313" key="9">
    <source>
        <dbReference type="EMBL" id="AZN70604.1"/>
    </source>
</evidence>
<dbReference type="Proteomes" id="UP000268192">
    <property type="component" value="Chromosome"/>
</dbReference>
<dbReference type="SUPFAM" id="SSF161098">
    <property type="entry name" value="MetI-like"/>
    <property type="match status" value="1"/>
</dbReference>
<dbReference type="Gene3D" id="1.10.3720.10">
    <property type="entry name" value="MetI-like"/>
    <property type="match status" value="1"/>
</dbReference>